<dbReference type="Proteomes" id="UP001501585">
    <property type="component" value="Unassembled WGS sequence"/>
</dbReference>
<dbReference type="EMBL" id="BAAAPC010000021">
    <property type="protein sequence ID" value="GAA2010518.1"/>
    <property type="molecule type" value="Genomic_DNA"/>
</dbReference>
<keyword evidence="3" id="KW-1185">Reference proteome</keyword>
<organism evidence="2 3">
    <name type="scientific">Nocardiopsis rhodophaea</name>
    <dbReference type="NCBI Taxonomy" id="280238"/>
    <lineage>
        <taxon>Bacteria</taxon>
        <taxon>Bacillati</taxon>
        <taxon>Actinomycetota</taxon>
        <taxon>Actinomycetes</taxon>
        <taxon>Streptosporangiales</taxon>
        <taxon>Nocardiopsidaceae</taxon>
        <taxon>Nocardiopsis</taxon>
    </lineage>
</organism>
<proteinExistence type="predicted"/>
<dbReference type="RefSeq" id="WP_344164805.1">
    <property type="nucleotide sequence ID" value="NZ_BAAAPC010000021.1"/>
</dbReference>
<feature type="compositionally biased region" description="Basic and acidic residues" evidence="1">
    <location>
        <begin position="196"/>
        <end position="207"/>
    </location>
</feature>
<evidence type="ECO:0000256" key="1">
    <source>
        <dbReference type="SAM" id="MobiDB-lite"/>
    </source>
</evidence>
<sequence>MAQRTTGVRSMPERTTPAHRGLLAPAVAAALVGLLAAGCGGTADAPADGAAATGDATPEAASDAFPLGEVTGATAPDGHKLREIPADSAPTVELTAEPDPVDGWNLHIAAEGYEFVPEQAGKEAAGGEGHAHLYIDGEKYARVYGQWFHLPAEAIGGGEHTVMVTLNANDHTTWAVDGEAIQAETDVSGSEAAQGHGDHGDHEEHGG</sequence>
<name>A0ABN2TI82_9ACTN</name>
<reference evidence="2 3" key="1">
    <citation type="journal article" date="2019" name="Int. J. Syst. Evol. Microbiol.">
        <title>The Global Catalogue of Microorganisms (GCM) 10K type strain sequencing project: providing services to taxonomists for standard genome sequencing and annotation.</title>
        <authorList>
            <consortium name="The Broad Institute Genomics Platform"/>
            <consortium name="The Broad Institute Genome Sequencing Center for Infectious Disease"/>
            <person name="Wu L."/>
            <person name="Ma J."/>
        </authorList>
    </citation>
    <scope>NUCLEOTIDE SEQUENCE [LARGE SCALE GENOMIC DNA]</scope>
    <source>
        <strain evidence="2 3">JCM 15313</strain>
    </source>
</reference>
<accession>A0ABN2TI82</accession>
<protein>
    <submittedName>
        <fullName evidence="2">Uncharacterized protein</fullName>
    </submittedName>
</protein>
<evidence type="ECO:0000313" key="3">
    <source>
        <dbReference type="Proteomes" id="UP001501585"/>
    </source>
</evidence>
<gene>
    <name evidence="2" type="ORF">GCM10009799_43340</name>
</gene>
<feature type="compositionally biased region" description="Low complexity" evidence="1">
    <location>
        <begin position="46"/>
        <end position="61"/>
    </location>
</feature>
<evidence type="ECO:0000313" key="2">
    <source>
        <dbReference type="EMBL" id="GAA2010518.1"/>
    </source>
</evidence>
<feature type="region of interest" description="Disordered" evidence="1">
    <location>
        <begin position="186"/>
        <end position="207"/>
    </location>
</feature>
<feature type="region of interest" description="Disordered" evidence="1">
    <location>
        <begin position="46"/>
        <end position="79"/>
    </location>
</feature>
<comment type="caution">
    <text evidence="2">The sequence shown here is derived from an EMBL/GenBank/DDBJ whole genome shotgun (WGS) entry which is preliminary data.</text>
</comment>